<dbReference type="InterPro" id="IPR005650">
    <property type="entry name" value="BlaI_family"/>
</dbReference>
<dbReference type="GO" id="GO:0045892">
    <property type="term" value="P:negative regulation of DNA-templated transcription"/>
    <property type="evidence" value="ECO:0007669"/>
    <property type="project" value="InterPro"/>
</dbReference>
<accession>A0A485M9E9</accession>
<dbReference type="SUPFAM" id="SSF46785">
    <property type="entry name" value="Winged helix' DNA-binding domain"/>
    <property type="match status" value="1"/>
</dbReference>
<dbReference type="Pfam" id="PF03965">
    <property type="entry name" value="Penicillinase_R"/>
    <property type="match status" value="1"/>
</dbReference>
<dbReference type="GO" id="GO:0003677">
    <property type="term" value="F:DNA binding"/>
    <property type="evidence" value="ECO:0007669"/>
    <property type="project" value="UniProtKB-KW"/>
</dbReference>
<comment type="similarity">
    <text evidence="1">Belongs to the BlaI transcriptional regulatory family.</text>
</comment>
<dbReference type="PIRSF" id="PIRSF019455">
    <property type="entry name" value="CopR_AtkY"/>
    <property type="match status" value="1"/>
</dbReference>
<dbReference type="Gene3D" id="1.10.10.10">
    <property type="entry name" value="Winged helix-like DNA-binding domain superfamily/Winged helix DNA-binding domain"/>
    <property type="match status" value="1"/>
</dbReference>
<dbReference type="EMBL" id="CAADRN010000401">
    <property type="protein sequence ID" value="VFU19684.1"/>
    <property type="molecule type" value="Genomic_DNA"/>
</dbReference>
<dbReference type="AlphaFoldDB" id="A0A485M9E9"/>
<evidence type="ECO:0000313" key="5">
    <source>
        <dbReference type="EMBL" id="VFU19684.1"/>
    </source>
</evidence>
<evidence type="ECO:0000256" key="2">
    <source>
        <dbReference type="ARBA" id="ARBA00023015"/>
    </source>
</evidence>
<sequence>MKKNLPKITDGELKVLEVLWDKAPAAAGEVVAALKERANWNRNTTYTFINRLVDKNVVKREEPGFICTPLYTRDEVRVSEARSFLDKMYDGSLKMLVTSFINTKAVSNQELAELKRLIENSAPEK</sequence>
<evidence type="ECO:0000256" key="3">
    <source>
        <dbReference type="ARBA" id="ARBA00023125"/>
    </source>
</evidence>
<evidence type="ECO:0000256" key="4">
    <source>
        <dbReference type="ARBA" id="ARBA00023163"/>
    </source>
</evidence>
<keyword evidence="4" id="KW-0804">Transcription</keyword>
<evidence type="ECO:0000256" key="1">
    <source>
        <dbReference type="ARBA" id="ARBA00011046"/>
    </source>
</evidence>
<protein>
    <recommendedName>
        <fullName evidence="6">Penicillinase repressor</fullName>
    </recommendedName>
</protein>
<keyword evidence="2" id="KW-0805">Transcription regulation</keyword>
<organism evidence="5">
    <name type="scientific">anaerobic digester metagenome</name>
    <dbReference type="NCBI Taxonomy" id="1263854"/>
    <lineage>
        <taxon>unclassified sequences</taxon>
        <taxon>metagenomes</taxon>
        <taxon>ecological metagenomes</taxon>
    </lineage>
</organism>
<dbReference type="Gene3D" id="1.10.4040.10">
    <property type="entry name" value="Penicillinase repressor domain"/>
    <property type="match status" value="1"/>
</dbReference>
<name>A0A485M9E9_9ZZZZ</name>
<evidence type="ECO:0008006" key="6">
    <source>
        <dbReference type="Google" id="ProtNLM"/>
    </source>
</evidence>
<dbReference type="InterPro" id="IPR036388">
    <property type="entry name" value="WH-like_DNA-bd_sf"/>
</dbReference>
<dbReference type="InterPro" id="IPR036390">
    <property type="entry name" value="WH_DNA-bd_sf"/>
</dbReference>
<proteinExistence type="inferred from homology"/>
<reference evidence="5" key="1">
    <citation type="submission" date="2019-03" db="EMBL/GenBank/DDBJ databases">
        <authorList>
            <person name="Hao L."/>
        </authorList>
    </citation>
    <scope>NUCLEOTIDE SEQUENCE</scope>
</reference>
<gene>
    <name evidence="5" type="ORF">SCFA_960003</name>
</gene>
<keyword evidence="3" id="KW-0238">DNA-binding</keyword>